<keyword evidence="3" id="KW-1185">Reference proteome</keyword>
<dbReference type="Ensembl" id="ENSMMST00000001460.1">
    <property type="protein sequence ID" value="ENSMMSP00000001331.1"/>
    <property type="gene ID" value="ENSMMSG00000001029.1"/>
</dbReference>
<reference evidence="2" key="1">
    <citation type="submission" date="2025-08" db="UniProtKB">
        <authorList>
            <consortium name="Ensembl"/>
        </authorList>
    </citation>
    <scope>IDENTIFICATION</scope>
</reference>
<sequence length="244" mass="26902">LASWWGPGGWSGLLAGVLHCRLRAHSQRGLRERRQRPRATLRLQRQRGRLPLRSRARPRGLPRLRWLPAARRTLPADQQRPRPAPRRAARPGLLRPLVLPVVRGLLFPHQPVAAHGARAGYGASWGRGARRHHLQLLLHPQLGGAYREGPAAVPSGHRHVTLCHRAAGCWGGPDLPGLPGGQWCGRHRDLSEPALHRDPGHQPQRVPGPCLLEASRPRPRRKDCPTHAGSKVSGASLRSSRPSS</sequence>
<evidence type="ECO:0000256" key="1">
    <source>
        <dbReference type="SAM" id="MobiDB-lite"/>
    </source>
</evidence>
<feature type="compositionally biased region" description="Low complexity" evidence="1">
    <location>
        <begin position="233"/>
        <end position="244"/>
    </location>
</feature>
<organism evidence="2 3">
    <name type="scientific">Moschus moschiferus</name>
    <name type="common">Siberian musk deer</name>
    <name type="synonym">Moschus sibiricus</name>
    <dbReference type="NCBI Taxonomy" id="68415"/>
    <lineage>
        <taxon>Eukaryota</taxon>
        <taxon>Metazoa</taxon>
        <taxon>Chordata</taxon>
        <taxon>Craniata</taxon>
        <taxon>Vertebrata</taxon>
        <taxon>Euteleostomi</taxon>
        <taxon>Mammalia</taxon>
        <taxon>Eutheria</taxon>
        <taxon>Laurasiatheria</taxon>
        <taxon>Artiodactyla</taxon>
        <taxon>Ruminantia</taxon>
        <taxon>Pecora</taxon>
        <taxon>Moschidae</taxon>
        <taxon>Moschus</taxon>
    </lineage>
</organism>
<dbReference type="AlphaFoldDB" id="A0A8C6CIS0"/>
<reference evidence="2" key="2">
    <citation type="submission" date="2025-09" db="UniProtKB">
        <authorList>
            <consortium name="Ensembl"/>
        </authorList>
    </citation>
    <scope>IDENTIFICATION</scope>
</reference>
<feature type="region of interest" description="Disordered" evidence="1">
    <location>
        <begin position="67"/>
        <end position="89"/>
    </location>
</feature>
<protein>
    <submittedName>
        <fullName evidence="2">Synaptogyrin 3</fullName>
    </submittedName>
</protein>
<proteinExistence type="predicted"/>
<evidence type="ECO:0000313" key="2">
    <source>
        <dbReference type="Ensembl" id="ENSMMSP00000001331.1"/>
    </source>
</evidence>
<accession>A0A8C6CIS0</accession>
<dbReference type="GeneTree" id="ENSGT00910000146999"/>
<feature type="region of interest" description="Disordered" evidence="1">
    <location>
        <begin position="194"/>
        <end position="244"/>
    </location>
</feature>
<evidence type="ECO:0000313" key="3">
    <source>
        <dbReference type="Proteomes" id="UP000694544"/>
    </source>
</evidence>
<dbReference type="Proteomes" id="UP000694544">
    <property type="component" value="Unplaced"/>
</dbReference>
<feature type="compositionally biased region" description="Low complexity" evidence="1">
    <location>
        <begin position="67"/>
        <end position="76"/>
    </location>
</feature>
<name>A0A8C6CIS0_MOSMO</name>